<dbReference type="AlphaFoldDB" id="A0A6J8CH69"/>
<evidence type="ECO:0000256" key="1">
    <source>
        <dbReference type="ARBA" id="ARBA00004123"/>
    </source>
</evidence>
<name>A0A6J8CH69_MYTCO</name>
<dbReference type="EC" id="2.4.2.30" evidence="7"/>
<evidence type="ECO:0000256" key="5">
    <source>
        <dbReference type="ARBA" id="ARBA00023242"/>
    </source>
</evidence>
<dbReference type="GO" id="GO:0003714">
    <property type="term" value="F:transcription corepressor activity"/>
    <property type="evidence" value="ECO:0007669"/>
    <property type="project" value="TreeGrafter"/>
</dbReference>
<keyword evidence="2 7" id="KW-0328">Glycosyltransferase</keyword>
<gene>
    <name evidence="7" type="ORF">MCOR_30434</name>
</gene>
<organism evidence="7 8">
    <name type="scientific">Mytilus coruscus</name>
    <name type="common">Sea mussel</name>
    <dbReference type="NCBI Taxonomy" id="42192"/>
    <lineage>
        <taxon>Eukaryota</taxon>
        <taxon>Metazoa</taxon>
        <taxon>Spiralia</taxon>
        <taxon>Lophotrochozoa</taxon>
        <taxon>Mollusca</taxon>
        <taxon>Bivalvia</taxon>
        <taxon>Autobranchia</taxon>
        <taxon>Pteriomorphia</taxon>
        <taxon>Mytilida</taxon>
        <taxon>Mytiloidea</taxon>
        <taxon>Mytilidae</taxon>
        <taxon>Mytilinae</taxon>
        <taxon>Mytilus</taxon>
    </lineage>
</organism>
<dbReference type="OrthoDB" id="10052316at2759"/>
<dbReference type="Gene3D" id="3.40.220.10">
    <property type="entry name" value="Leucine Aminopeptidase, subunit E, domain 1"/>
    <property type="match status" value="1"/>
</dbReference>
<dbReference type="PANTHER" id="PTHR14453:SF67">
    <property type="entry name" value="POLY [ADP-RIBOSE] POLYMERASE"/>
    <property type="match status" value="1"/>
</dbReference>
<feature type="domain" description="Macro" evidence="6">
    <location>
        <begin position="124"/>
        <end position="310"/>
    </location>
</feature>
<dbReference type="Proteomes" id="UP000507470">
    <property type="component" value="Unassembled WGS sequence"/>
</dbReference>
<comment type="subcellular location">
    <subcellularLocation>
        <location evidence="1">Nucleus</location>
    </subcellularLocation>
</comment>
<keyword evidence="8" id="KW-1185">Reference proteome</keyword>
<dbReference type="EMBL" id="CACVKT020005571">
    <property type="protein sequence ID" value="CAC5395808.1"/>
    <property type="molecule type" value="Genomic_DNA"/>
</dbReference>
<dbReference type="Pfam" id="PF01661">
    <property type="entry name" value="Macro"/>
    <property type="match status" value="1"/>
</dbReference>
<evidence type="ECO:0000313" key="7">
    <source>
        <dbReference type="EMBL" id="CAC5395808.1"/>
    </source>
</evidence>
<dbReference type="InterPro" id="IPR043472">
    <property type="entry name" value="Macro_dom-like"/>
</dbReference>
<dbReference type="GO" id="GO:0003950">
    <property type="term" value="F:NAD+ poly-ADP-ribosyltransferase activity"/>
    <property type="evidence" value="ECO:0007669"/>
    <property type="project" value="UniProtKB-EC"/>
</dbReference>
<evidence type="ECO:0000256" key="2">
    <source>
        <dbReference type="ARBA" id="ARBA00022676"/>
    </source>
</evidence>
<proteinExistence type="predicted"/>
<dbReference type="GO" id="GO:0005737">
    <property type="term" value="C:cytoplasm"/>
    <property type="evidence" value="ECO:0007669"/>
    <property type="project" value="TreeGrafter"/>
</dbReference>
<keyword evidence="5" id="KW-0539">Nucleus</keyword>
<evidence type="ECO:0000256" key="3">
    <source>
        <dbReference type="ARBA" id="ARBA00022679"/>
    </source>
</evidence>
<evidence type="ECO:0000256" key="4">
    <source>
        <dbReference type="ARBA" id="ARBA00023027"/>
    </source>
</evidence>
<dbReference type="PROSITE" id="PS51154">
    <property type="entry name" value="MACRO"/>
    <property type="match status" value="1"/>
</dbReference>
<dbReference type="PANTHER" id="PTHR14453">
    <property type="entry name" value="PARP/ZINC FINGER CCCH TYPE DOMAIN CONTAINING PROTEIN"/>
    <property type="match status" value="1"/>
</dbReference>
<accession>A0A6J8CH69</accession>
<dbReference type="InterPro" id="IPR002589">
    <property type="entry name" value="Macro_dom"/>
</dbReference>
<dbReference type="SMART" id="SM00506">
    <property type="entry name" value="A1pp"/>
    <property type="match status" value="1"/>
</dbReference>
<sequence>MVENNTICMVYQLIGLNKEKLDRLLPKTSEKKLKIGDVKVAAEVINTLETSGFRSLGISLNYNKSPEWKMFSFTLLSCLWSSRSKLKCPVVVYCFGEEEEFDSLDHYLWEELMIDKCLLPIKAEPLQYEEEEKSIKVLVEQGSILDYDTKVDILINSVGASLDLSNGIVSEKLVKIAGKSVQDECYKKYKNGINIGDIAITSPGNMKCKRIFHVALYRYWVFDGNISAEILKNIMIKCLKGAEDRKMTSIAFPALGTGTLGYPPCLVAKTMFAAVKEYEKTNPTYLKQVYFVLFGGNDVFQLFKNIDKWKKDKVKKSIEYDIPPKQLVYIPRDLETRVTVTDMEYFSSLKYKDLKAVITESGSLDMKMDWNGQDGCFVVEIKMGRSEDGMKACFADLITHMQKNKYHMADLFLQKASGL</sequence>
<dbReference type="InterPro" id="IPR052056">
    <property type="entry name" value="Mono-ARTD/PARP"/>
</dbReference>
<evidence type="ECO:0000259" key="6">
    <source>
        <dbReference type="PROSITE" id="PS51154"/>
    </source>
</evidence>
<evidence type="ECO:0000313" key="8">
    <source>
        <dbReference type="Proteomes" id="UP000507470"/>
    </source>
</evidence>
<dbReference type="GO" id="GO:0010629">
    <property type="term" value="P:negative regulation of gene expression"/>
    <property type="evidence" value="ECO:0007669"/>
    <property type="project" value="TreeGrafter"/>
</dbReference>
<keyword evidence="4" id="KW-0520">NAD</keyword>
<reference evidence="7 8" key="1">
    <citation type="submission" date="2020-06" db="EMBL/GenBank/DDBJ databases">
        <authorList>
            <person name="Li R."/>
            <person name="Bekaert M."/>
        </authorList>
    </citation>
    <scope>NUCLEOTIDE SEQUENCE [LARGE SCALE GENOMIC DNA]</scope>
    <source>
        <strain evidence="8">wild</strain>
    </source>
</reference>
<protein>
    <submittedName>
        <fullName evidence="7">PARP10_14_15</fullName>
        <ecNumber evidence="7">2.4.2.30</ecNumber>
    </submittedName>
</protein>
<dbReference type="SUPFAM" id="SSF52949">
    <property type="entry name" value="Macro domain-like"/>
    <property type="match status" value="1"/>
</dbReference>
<dbReference type="GO" id="GO:0005634">
    <property type="term" value="C:nucleus"/>
    <property type="evidence" value="ECO:0007669"/>
    <property type="project" value="UniProtKB-SubCell"/>
</dbReference>
<keyword evidence="3 7" id="KW-0808">Transferase</keyword>